<dbReference type="RefSeq" id="WP_133332634.1">
    <property type="nucleotide sequence ID" value="NZ_JAVGVR010000001.1"/>
</dbReference>
<evidence type="ECO:0000313" key="3">
    <source>
        <dbReference type="Proteomes" id="UP000295132"/>
    </source>
</evidence>
<dbReference type="Proteomes" id="UP000295132">
    <property type="component" value="Unassembled WGS sequence"/>
</dbReference>
<dbReference type="AlphaFoldDB" id="A0A4R5VZH5"/>
<dbReference type="EMBL" id="JAVGVR010000001">
    <property type="protein sequence ID" value="MDQ6596729.1"/>
    <property type="molecule type" value="Genomic_DNA"/>
</dbReference>
<accession>A0A4R5VZH5</accession>
<reference evidence="2 3" key="1">
    <citation type="submission" date="2019-03" db="EMBL/GenBank/DDBJ databases">
        <title>Bacillus niacini sp. nov. a Nicotinate-Metabolizing Mesophile Isolated from Soil.</title>
        <authorList>
            <person name="Zhang G."/>
        </authorList>
    </citation>
    <scope>NUCLEOTIDE SEQUENCE [LARGE SCALE GENOMIC DNA]</scope>
    <source>
        <strain evidence="2 3">WN066</strain>
    </source>
</reference>
<sequence>MNITSFDQPTLNLIHKAFEIVLKENHIPYKKIGIVEDGDQLLFLYEGKTEKVHVFKWSKAQSHGVSIGVLAQSVLSPIIPTLRTL</sequence>
<organism evidence="2 3">
    <name type="scientific">Bacillus salipaludis</name>
    <dbReference type="NCBI Taxonomy" id="2547811"/>
    <lineage>
        <taxon>Bacteria</taxon>
        <taxon>Bacillati</taxon>
        <taxon>Bacillota</taxon>
        <taxon>Bacilli</taxon>
        <taxon>Bacillales</taxon>
        <taxon>Bacillaceae</taxon>
        <taxon>Bacillus</taxon>
    </lineage>
</organism>
<reference evidence="1" key="2">
    <citation type="submission" date="2023-08" db="EMBL/GenBank/DDBJ databases">
        <title>Nitrogen cycling bacteria in agricultural field soils.</title>
        <authorList>
            <person name="Jang J."/>
        </authorList>
    </citation>
    <scope>NUCLEOTIDE SEQUENCE</scope>
    <source>
        <strain evidence="1">PS3-36</strain>
    </source>
</reference>
<gene>
    <name evidence="2" type="ORF">E2K98_02050</name>
    <name evidence="1" type="ORF">RCG21_10255</name>
</gene>
<evidence type="ECO:0000313" key="2">
    <source>
        <dbReference type="EMBL" id="TDK65051.1"/>
    </source>
</evidence>
<evidence type="ECO:0000313" key="4">
    <source>
        <dbReference type="Proteomes" id="UP001178888"/>
    </source>
</evidence>
<name>A0A4R5VZH5_9BACI</name>
<evidence type="ECO:0000313" key="1">
    <source>
        <dbReference type="EMBL" id="MDQ6596729.1"/>
    </source>
</evidence>
<comment type="caution">
    <text evidence="2">The sequence shown here is derived from an EMBL/GenBank/DDBJ whole genome shotgun (WGS) entry which is preliminary data.</text>
</comment>
<dbReference type="Proteomes" id="UP001178888">
    <property type="component" value="Unassembled WGS sequence"/>
</dbReference>
<proteinExistence type="predicted"/>
<protein>
    <submittedName>
        <fullName evidence="2">Uncharacterized protein</fullName>
    </submittedName>
</protein>
<dbReference type="EMBL" id="SMYO01000001">
    <property type="protein sequence ID" value="TDK65051.1"/>
    <property type="molecule type" value="Genomic_DNA"/>
</dbReference>
<keyword evidence="4" id="KW-1185">Reference proteome</keyword>